<dbReference type="SMART" id="SM00833">
    <property type="entry name" value="CobW_C"/>
    <property type="match status" value="1"/>
</dbReference>
<dbReference type="EMBL" id="JALJOS010000005">
    <property type="protein sequence ID" value="KAK9839027.1"/>
    <property type="molecule type" value="Genomic_DNA"/>
</dbReference>
<organism evidence="3 4">
    <name type="scientific">Apatococcus lobatus</name>
    <dbReference type="NCBI Taxonomy" id="904363"/>
    <lineage>
        <taxon>Eukaryota</taxon>
        <taxon>Viridiplantae</taxon>
        <taxon>Chlorophyta</taxon>
        <taxon>core chlorophytes</taxon>
        <taxon>Trebouxiophyceae</taxon>
        <taxon>Chlorellales</taxon>
        <taxon>Chlorellaceae</taxon>
        <taxon>Apatococcus</taxon>
    </lineage>
</organism>
<feature type="compositionally biased region" description="Low complexity" evidence="1">
    <location>
        <begin position="272"/>
        <end position="284"/>
    </location>
</feature>
<feature type="compositionally biased region" description="Basic and acidic residues" evidence="1">
    <location>
        <begin position="286"/>
        <end position="302"/>
    </location>
</feature>
<feature type="domain" description="CobW C-terminal" evidence="2">
    <location>
        <begin position="369"/>
        <end position="506"/>
    </location>
</feature>
<dbReference type="Pfam" id="PF07683">
    <property type="entry name" value="CobW_C"/>
    <property type="match status" value="1"/>
</dbReference>
<comment type="caution">
    <text evidence="3">The sequence shown here is derived from an EMBL/GenBank/DDBJ whole genome shotgun (WGS) entry which is preliminary data.</text>
</comment>
<reference evidence="3 4" key="1">
    <citation type="journal article" date="2024" name="Nat. Commun.">
        <title>Phylogenomics reveals the evolutionary origins of lichenization in chlorophyte algae.</title>
        <authorList>
            <person name="Puginier C."/>
            <person name="Libourel C."/>
            <person name="Otte J."/>
            <person name="Skaloud P."/>
            <person name="Haon M."/>
            <person name="Grisel S."/>
            <person name="Petersen M."/>
            <person name="Berrin J.G."/>
            <person name="Delaux P.M."/>
            <person name="Dal Grande F."/>
            <person name="Keller J."/>
        </authorList>
    </citation>
    <scope>NUCLEOTIDE SEQUENCE [LARGE SCALE GENOMIC DNA]</scope>
    <source>
        <strain evidence="3 4">SAG 2145</strain>
    </source>
</reference>
<dbReference type="InterPro" id="IPR027417">
    <property type="entry name" value="P-loop_NTPase"/>
</dbReference>
<evidence type="ECO:0000259" key="2">
    <source>
        <dbReference type="SMART" id="SM00833"/>
    </source>
</evidence>
<evidence type="ECO:0000313" key="4">
    <source>
        <dbReference type="Proteomes" id="UP001438707"/>
    </source>
</evidence>
<keyword evidence="4" id="KW-1185">Reference proteome</keyword>
<evidence type="ECO:0000256" key="1">
    <source>
        <dbReference type="SAM" id="MobiDB-lite"/>
    </source>
</evidence>
<gene>
    <name evidence="3" type="ORF">WJX74_008130</name>
</gene>
<name>A0AAW1S0B9_9CHLO</name>
<dbReference type="InterPro" id="IPR011629">
    <property type="entry name" value="CobW-like_C"/>
</dbReference>
<proteinExistence type="predicted"/>
<dbReference type="SUPFAM" id="SSF90002">
    <property type="entry name" value="Hypothetical protein YjiA, C-terminal domain"/>
    <property type="match status" value="1"/>
</dbReference>
<dbReference type="PANTHER" id="PTHR43603">
    <property type="entry name" value="COBW DOMAIN-CONTAINING PROTEIN DDB_G0274527"/>
    <property type="match status" value="1"/>
</dbReference>
<dbReference type="AlphaFoldDB" id="A0AAW1S0B9"/>
<dbReference type="Proteomes" id="UP001438707">
    <property type="component" value="Unassembled WGS sequence"/>
</dbReference>
<feature type="region of interest" description="Disordered" evidence="1">
    <location>
        <begin position="265"/>
        <end position="359"/>
    </location>
</feature>
<accession>A0AAW1S0B9</accession>
<dbReference type="PANTHER" id="PTHR43603:SF1">
    <property type="entry name" value="ZINC-REGULATED GTPASE METALLOPROTEIN ACTIVATOR 1"/>
    <property type="match status" value="1"/>
</dbReference>
<feature type="region of interest" description="Disordered" evidence="1">
    <location>
        <begin position="521"/>
        <end position="541"/>
    </location>
</feature>
<dbReference type="Gene3D" id="3.40.50.300">
    <property type="entry name" value="P-loop containing nucleotide triphosphate hydrolases"/>
    <property type="match status" value="1"/>
</dbReference>
<feature type="compositionally biased region" description="Basic and acidic residues" evidence="1">
    <location>
        <begin position="316"/>
        <end position="330"/>
    </location>
</feature>
<dbReference type="InterPro" id="IPR003495">
    <property type="entry name" value="CobW/HypB/UreG_nucleotide-bd"/>
</dbReference>
<dbReference type="InterPro" id="IPR051927">
    <property type="entry name" value="Zn_Chap_cDPG_Synth"/>
</dbReference>
<dbReference type="CDD" id="cd03112">
    <property type="entry name" value="CobW-like"/>
    <property type="match status" value="1"/>
</dbReference>
<protein>
    <recommendedName>
        <fullName evidence="2">CobW C-terminal domain-containing protein</fullName>
    </recommendedName>
</protein>
<dbReference type="Pfam" id="PF02492">
    <property type="entry name" value="cobW"/>
    <property type="match status" value="1"/>
</dbReference>
<evidence type="ECO:0000313" key="3">
    <source>
        <dbReference type="EMBL" id="KAK9839027.1"/>
    </source>
</evidence>
<sequence length="541" mass="59825">MAGSQGSIPVTMLSGFLGSGKTTLLRHLLENSSLKIGCIVNDVADVNIDAKLIRNDRTKSRKGEQNTTADLADTIELANGCACCSIQEELFGSFEKLLTIADQKGVKYDRFVLENSGVAEPQNLRDKFNDALASGHPLMARIRLDTMVTMVDSGSFFADWSSKAPLAARPDLGEGGNLRPVVDLLVEQIECADYVLLNKIDLLGREHLDSLTAIVSSLNRLAEVVACEQAKVDIVKVFGPEAKPLVAQLTTEGQHRGAVIAALQERKRDAPEPSTATPAAAGAHAHNHEGHDDHSHADHAKPSAEQQAGHSHAHDHKPGHNHEGPKEHSHGHAHHDHSHGDHSHHDHAHHDHSHAPERQETTAAARFGIRSFVYARRRPFHPQRLRETVLQWIPVSHNKATGNLQATPGDSPLKAVLRSKGFMWMANSHNTAFFWSHAGQHFEVRDEGEWWAAVPDDEWPEPGMQRDVVIQDFDLSSAFGDRRQEIVFIGRSMQQEAITQRLDGALLTDAEMDQYKQRFCKIPDPSHPDVEHLQQAKRART</sequence>
<feature type="compositionally biased region" description="Basic and acidic residues" evidence="1">
    <location>
        <begin position="524"/>
        <end position="534"/>
    </location>
</feature>
<dbReference type="SUPFAM" id="SSF52540">
    <property type="entry name" value="P-loop containing nucleoside triphosphate hydrolases"/>
    <property type="match status" value="1"/>
</dbReference>